<evidence type="ECO:0000256" key="1">
    <source>
        <dbReference type="SAM" id="MobiDB-lite"/>
    </source>
</evidence>
<dbReference type="GO" id="GO:0016192">
    <property type="term" value="P:vesicle-mediated transport"/>
    <property type="evidence" value="ECO:0007669"/>
    <property type="project" value="InterPro"/>
</dbReference>
<dbReference type="VEuPathDB" id="CryptoDB:Cvel_1011"/>
<dbReference type="AlphaFoldDB" id="A0A0G4HGS0"/>
<dbReference type="PhylomeDB" id="A0A0G4HGS0"/>
<sequence>MAVNLENLDLDETTNPPLDFESFTTGPIEPGNNLQFRDFPATSNGLGVGVGSMGRGMDQPQDESAFSPTEEREKLIMGPPAGGELSPAAAGNLGGSDIEAGVRGDMGNQNRGYCWNLTFYQPYFDVTTADVLKRLRLPFSSLPIKSLSEGAGNFWDTFKYYPDMYGPVWVSATLILCIAFCGNVSSLLRSRLVGPSFSSSPRVAATGEGGEGGGLLGEDGGGDGGSSSSSSSSSGESFLISDCEADLQKLTVAATLVTAVCLLGPLLLWFLLVGRGTKAHLTRLISLTGYGLAPFVPATMACAIPVAILQWILLITASALSFVFLLKHMKAEIEEALPVKHRVSALAGVGVLYGIFLLTLKFYFFSAAY</sequence>
<feature type="transmembrane region" description="Helical" evidence="2">
    <location>
        <begin position="168"/>
        <end position="188"/>
    </location>
</feature>
<feature type="transmembrane region" description="Helical" evidence="2">
    <location>
        <begin position="345"/>
        <end position="365"/>
    </location>
</feature>
<dbReference type="PANTHER" id="PTHR12822">
    <property type="entry name" value="PROTEIN YIPF"/>
    <property type="match status" value="1"/>
</dbReference>
<name>A0A0G4HGS0_9ALVE</name>
<feature type="compositionally biased region" description="Gly residues" evidence="1">
    <location>
        <begin position="207"/>
        <end position="225"/>
    </location>
</feature>
<dbReference type="GO" id="GO:0005794">
    <property type="term" value="C:Golgi apparatus"/>
    <property type="evidence" value="ECO:0007669"/>
    <property type="project" value="InterPro"/>
</dbReference>
<keyword evidence="2" id="KW-1133">Transmembrane helix</keyword>
<accession>A0A0G4HGS0</accession>
<protein>
    <submittedName>
        <fullName evidence="3">Uncharacterized protein</fullName>
    </submittedName>
</protein>
<gene>
    <name evidence="3" type="ORF">Cvel_1011</name>
</gene>
<feature type="transmembrane region" description="Helical" evidence="2">
    <location>
        <begin position="250"/>
        <end position="272"/>
    </location>
</feature>
<dbReference type="InterPro" id="IPR039765">
    <property type="entry name" value="Yip5/YIPF1/YIPF2"/>
</dbReference>
<proteinExistence type="predicted"/>
<evidence type="ECO:0000313" key="3">
    <source>
        <dbReference type="EMBL" id="CEM43188.1"/>
    </source>
</evidence>
<keyword evidence="2" id="KW-0472">Membrane</keyword>
<dbReference type="GO" id="GO:0031267">
    <property type="term" value="F:small GTPase binding"/>
    <property type="evidence" value="ECO:0007669"/>
    <property type="project" value="InterPro"/>
</dbReference>
<organism evidence="3">
    <name type="scientific">Chromera velia CCMP2878</name>
    <dbReference type="NCBI Taxonomy" id="1169474"/>
    <lineage>
        <taxon>Eukaryota</taxon>
        <taxon>Sar</taxon>
        <taxon>Alveolata</taxon>
        <taxon>Colpodellida</taxon>
        <taxon>Chromeraceae</taxon>
        <taxon>Chromera</taxon>
    </lineage>
</organism>
<feature type="region of interest" description="Disordered" evidence="1">
    <location>
        <begin position="196"/>
        <end position="233"/>
    </location>
</feature>
<dbReference type="EMBL" id="CDMZ01002630">
    <property type="protein sequence ID" value="CEM43188.1"/>
    <property type="molecule type" value="Genomic_DNA"/>
</dbReference>
<evidence type="ECO:0000256" key="2">
    <source>
        <dbReference type="SAM" id="Phobius"/>
    </source>
</evidence>
<feature type="transmembrane region" description="Helical" evidence="2">
    <location>
        <begin position="292"/>
        <end position="325"/>
    </location>
</feature>
<dbReference type="PANTHER" id="PTHR12822:SF2">
    <property type="entry name" value="PROTEIN YIPF"/>
    <property type="match status" value="1"/>
</dbReference>
<reference evidence="3" key="1">
    <citation type="submission" date="2014-11" db="EMBL/GenBank/DDBJ databases">
        <authorList>
            <person name="Otto D Thomas"/>
            <person name="Naeem Raeece"/>
        </authorList>
    </citation>
    <scope>NUCLEOTIDE SEQUENCE</scope>
</reference>
<keyword evidence="2" id="KW-0812">Transmembrane</keyword>